<organism evidence="4 5">
    <name type="scientific">Trichostrongylus colubriformis</name>
    <name type="common">Black scour worm</name>
    <dbReference type="NCBI Taxonomy" id="6319"/>
    <lineage>
        <taxon>Eukaryota</taxon>
        <taxon>Metazoa</taxon>
        <taxon>Ecdysozoa</taxon>
        <taxon>Nematoda</taxon>
        <taxon>Chromadorea</taxon>
        <taxon>Rhabditida</taxon>
        <taxon>Rhabditina</taxon>
        <taxon>Rhabditomorpha</taxon>
        <taxon>Strongyloidea</taxon>
        <taxon>Trichostrongylidae</taxon>
        <taxon>Trichostrongylus</taxon>
    </lineage>
</organism>
<dbReference type="EMBL" id="WIXE01016215">
    <property type="protein sequence ID" value="KAK5972845.1"/>
    <property type="molecule type" value="Genomic_DNA"/>
</dbReference>
<keyword evidence="2" id="KW-0732">Signal</keyword>
<dbReference type="InterPro" id="IPR011001">
    <property type="entry name" value="Saposin-like"/>
</dbReference>
<feature type="chain" id="PRO_5042937649" evidence="2">
    <location>
        <begin position="18"/>
        <end position="92"/>
    </location>
</feature>
<evidence type="ECO:0000259" key="3">
    <source>
        <dbReference type="PROSITE" id="PS50015"/>
    </source>
</evidence>
<evidence type="ECO:0000256" key="1">
    <source>
        <dbReference type="ARBA" id="ARBA00023157"/>
    </source>
</evidence>
<feature type="signal peptide" evidence="2">
    <location>
        <begin position="1"/>
        <end position="17"/>
    </location>
</feature>
<evidence type="ECO:0000313" key="4">
    <source>
        <dbReference type="EMBL" id="KAK5972845.1"/>
    </source>
</evidence>
<dbReference type="InterPro" id="IPR008139">
    <property type="entry name" value="SaposinB_dom"/>
</dbReference>
<comment type="caution">
    <text evidence="4">The sequence shown here is derived from an EMBL/GenBank/DDBJ whole genome shotgun (WGS) entry which is preliminary data.</text>
</comment>
<gene>
    <name evidence="4" type="ORF">GCK32_019869</name>
</gene>
<evidence type="ECO:0000256" key="2">
    <source>
        <dbReference type="SAM" id="SignalP"/>
    </source>
</evidence>
<name>A0AAN8F9E5_TRICO</name>
<protein>
    <submittedName>
        <fullName evidence="4">Surfactant protein B</fullName>
    </submittedName>
</protein>
<keyword evidence="1" id="KW-1015">Disulfide bond</keyword>
<feature type="domain" description="Saposin B-type" evidence="3">
    <location>
        <begin position="24"/>
        <end position="92"/>
    </location>
</feature>
<dbReference type="SUPFAM" id="SSF47862">
    <property type="entry name" value="Saposin"/>
    <property type="match status" value="1"/>
</dbReference>
<evidence type="ECO:0000313" key="5">
    <source>
        <dbReference type="Proteomes" id="UP001331761"/>
    </source>
</evidence>
<reference evidence="4 5" key="1">
    <citation type="submission" date="2019-10" db="EMBL/GenBank/DDBJ databases">
        <title>Assembly and Annotation for the nematode Trichostrongylus colubriformis.</title>
        <authorList>
            <person name="Martin J."/>
        </authorList>
    </citation>
    <scope>NUCLEOTIDE SEQUENCE [LARGE SCALE GENOMIC DNA]</scope>
    <source>
        <strain evidence="4">G859</strain>
        <tissue evidence="4">Whole worm</tissue>
    </source>
</reference>
<dbReference type="Gene3D" id="1.10.225.10">
    <property type="entry name" value="Saposin-like"/>
    <property type="match status" value="1"/>
</dbReference>
<dbReference type="AlphaFoldDB" id="A0AAN8F9E5"/>
<sequence length="92" mass="10410">MFVKFSLLVVLVSVAFAQQPTFAPPSECQMCEHLIAQARHHFNNNVKNEKALQNELLNECKHLPPFEGPAAEQTCIDMVNKNIDKIFSVSLR</sequence>
<keyword evidence="5" id="KW-1185">Reference proteome</keyword>
<proteinExistence type="predicted"/>
<dbReference type="Proteomes" id="UP001331761">
    <property type="component" value="Unassembled WGS sequence"/>
</dbReference>
<dbReference type="PROSITE" id="PS50015">
    <property type="entry name" value="SAP_B"/>
    <property type="match status" value="1"/>
</dbReference>
<accession>A0AAN8F9E5</accession>